<protein>
    <recommendedName>
        <fullName evidence="1">gamma-glutamylcyclotransferase</fullName>
        <ecNumber evidence="1">4.3.2.9</ecNumber>
    </recommendedName>
</protein>
<reference evidence="6" key="1">
    <citation type="journal article" date="2020" name="Stud. Mycol.">
        <title>101 Dothideomycetes genomes: a test case for predicting lifestyles and emergence of pathogens.</title>
        <authorList>
            <person name="Haridas S."/>
            <person name="Albert R."/>
            <person name="Binder M."/>
            <person name="Bloem J."/>
            <person name="Labutti K."/>
            <person name="Salamov A."/>
            <person name="Andreopoulos B."/>
            <person name="Baker S."/>
            <person name="Barry K."/>
            <person name="Bills G."/>
            <person name="Bluhm B."/>
            <person name="Cannon C."/>
            <person name="Castanera R."/>
            <person name="Culley D."/>
            <person name="Daum C."/>
            <person name="Ezra D."/>
            <person name="Gonzalez J."/>
            <person name="Henrissat B."/>
            <person name="Kuo A."/>
            <person name="Liang C."/>
            <person name="Lipzen A."/>
            <person name="Lutzoni F."/>
            <person name="Magnuson J."/>
            <person name="Mondo S."/>
            <person name="Nolan M."/>
            <person name="Ohm R."/>
            <person name="Pangilinan J."/>
            <person name="Park H.-J."/>
            <person name="Ramirez L."/>
            <person name="Alfaro M."/>
            <person name="Sun H."/>
            <person name="Tritt A."/>
            <person name="Yoshinaga Y."/>
            <person name="Zwiers L.-H."/>
            <person name="Turgeon B."/>
            <person name="Goodwin S."/>
            <person name="Spatafora J."/>
            <person name="Crous P."/>
            <person name="Grigoriev I."/>
        </authorList>
    </citation>
    <scope>NUCLEOTIDE SEQUENCE</scope>
    <source>
        <strain evidence="6">CBS 122367</strain>
    </source>
</reference>
<dbReference type="OrthoDB" id="2924818at2759"/>
<dbReference type="AlphaFoldDB" id="A0A6G1J2A5"/>
<dbReference type="PANTHER" id="PTHR12935">
    <property type="entry name" value="GAMMA-GLUTAMYLCYCLOTRANSFERASE"/>
    <property type="match status" value="1"/>
</dbReference>
<name>A0A6G1J2A5_9PLEO</name>
<accession>A0A6G1J2A5</accession>
<dbReference type="PANTHER" id="PTHR12935:SF0">
    <property type="entry name" value="GAMMA-GLUTAMYLCYCLOTRANSFERASE"/>
    <property type="match status" value="1"/>
</dbReference>
<keyword evidence="2" id="KW-0456">Lyase</keyword>
<dbReference type="EMBL" id="MU005581">
    <property type="protein sequence ID" value="KAF2684365.1"/>
    <property type="molecule type" value="Genomic_DNA"/>
</dbReference>
<evidence type="ECO:0000313" key="6">
    <source>
        <dbReference type="EMBL" id="KAF2684365.1"/>
    </source>
</evidence>
<dbReference type="SUPFAM" id="SSF110857">
    <property type="entry name" value="Gamma-glutamyl cyclotransferase-like"/>
    <property type="match status" value="1"/>
</dbReference>
<evidence type="ECO:0000256" key="5">
    <source>
        <dbReference type="SAM" id="MobiDB-lite"/>
    </source>
</evidence>
<dbReference type="CDD" id="cd06661">
    <property type="entry name" value="GGCT_like"/>
    <property type="match status" value="1"/>
</dbReference>
<proteinExistence type="predicted"/>
<evidence type="ECO:0000256" key="2">
    <source>
        <dbReference type="ARBA" id="ARBA00023239"/>
    </source>
</evidence>
<dbReference type="InterPro" id="IPR036568">
    <property type="entry name" value="GGCT-like_sf"/>
</dbReference>
<gene>
    <name evidence="6" type="ORF">K458DRAFT_30851</name>
</gene>
<dbReference type="InterPro" id="IPR013024">
    <property type="entry name" value="GGCT-like"/>
</dbReference>
<feature type="region of interest" description="Disordered" evidence="5">
    <location>
        <begin position="189"/>
        <end position="224"/>
    </location>
</feature>
<feature type="active site" description="Proton acceptor" evidence="3">
    <location>
        <position position="103"/>
    </location>
</feature>
<dbReference type="EC" id="4.3.2.9" evidence="1"/>
<feature type="binding site" evidence="4">
    <location>
        <begin position="18"/>
        <end position="23"/>
    </location>
    <ligand>
        <name>substrate</name>
    </ligand>
</feature>
<feature type="binding site" evidence="4">
    <location>
        <position position="157"/>
    </location>
    <ligand>
        <name>substrate</name>
    </ligand>
</feature>
<sequence length="224" mass="25305">MSSTNPSNPPSTSGPTIYFGYGSNLWLHQMRTRCPSSTYLGVARLPNYRWIINDRGYANVVEISPSSQSLSSQPTSQSDYTKEVYGLVYALTPTDESRLDVNEGVPIAYTKEHLPCDFWSCSDSSPVDVGKKPTETKDMLVYIDRNRTTPSEPKEEYIYRMNCGIDDAIAMGLPSEYVEQVMRKFIPAEEKSREKGSKNKGRNREVESKALRQAMHFKDESGVF</sequence>
<evidence type="ECO:0000313" key="7">
    <source>
        <dbReference type="Proteomes" id="UP000799291"/>
    </source>
</evidence>
<evidence type="ECO:0000256" key="4">
    <source>
        <dbReference type="PIRSR" id="PIRSR617939-2"/>
    </source>
</evidence>
<keyword evidence="7" id="KW-1185">Reference proteome</keyword>
<evidence type="ECO:0000256" key="1">
    <source>
        <dbReference type="ARBA" id="ARBA00012346"/>
    </source>
</evidence>
<dbReference type="Proteomes" id="UP000799291">
    <property type="component" value="Unassembled WGS sequence"/>
</dbReference>
<dbReference type="GO" id="GO:0003839">
    <property type="term" value="F:gamma-glutamylcyclotransferase activity"/>
    <property type="evidence" value="ECO:0007669"/>
    <property type="project" value="UniProtKB-EC"/>
</dbReference>
<organism evidence="6 7">
    <name type="scientific">Lentithecium fluviatile CBS 122367</name>
    <dbReference type="NCBI Taxonomy" id="1168545"/>
    <lineage>
        <taxon>Eukaryota</taxon>
        <taxon>Fungi</taxon>
        <taxon>Dikarya</taxon>
        <taxon>Ascomycota</taxon>
        <taxon>Pezizomycotina</taxon>
        <taxon>Dothideomycetes</taxon>
        <taxon>Pleosporomycetidae</taxon>
        <taxon>Pleosporales</taxon>
        <taxon>Massarineae</taxon>
        <taxon>Lentitheciaceae</taxon>
        <taxon>Lentithecium</taxon>
    </lineage>
</organism>
<evidence type="ECO:0000256" key="3">
    <source>
        <dbReference type="PIRSR" id="PIRSR617939-1"/>
    </source>
</evidence>
<dbReference type="InterPro" id="IPR017939">
    <property type="entry name" value="G-Glutamylcylcotransferase"/>
</dbReference>
<dbReference type="Gene3D" id="3.10.490.10">
    <property type="entry name" value="Gamma-glutamyl cyclotransferase-like"/>
    <property type="match status" value="1"/>
</dbReference>